<dbReference type="PANTHER" id="PTHR37909:SF1">
    <property type="entry name" value="S-ADENOSYL-L-METHIONINE-DEPENDENT METHYLTRANSFERASES SUPERFAMILY PROTEIN"/>
    <property type="match status" value="1"/>
</dbReference>
<dbReference type="PANTHER" id="PTHR37909">
    <property type="entry name" value="S-ADENOSYL-L-METHIONINE-DEPENDENT METHYLTRANSFERASES SUPERFAMILY PROTEIN"/>
    <property type="match status" value="1"/>
</dbReference>
<dbReference type="Pfam" id="PF13578">
    <property type="entry name" value="Methyltransf_24"/>
    <property type="match status" value="1"/>
</dbReference>
<keyword evidence="1" id="KW-0489">Methyltransferase</keyword>
<sequence length="236" mass="26332">MKDVNTPSIRDTLGLEDAFATYVFDESRVDLSGWNSTHAFFRALLEEFKPKLILELGVWKGMSSLHMAVQSKKLGLGTEIVAIDTWLGSSAHLSSKGRRAELSPRNGYPTLYETFLANVHSKGMQDVIIPLPMDGNSAAYALKRLGVKADMIHIDASHEYDACLNDFRNYWDLLADDGVLLCDDYGIWAEVSRAVCQFAAEVNRPVWTSMAKAIICKDPSVGFDLTLTKRRKIKVL</sequence>
<dbReference type="Proteomes" id="UP000199026">
    <property type="component" value="Unassembled WGS sequence"/>
</dbReference>
<dbReference type="EMBL" id="FNPR01000001">
    <property type="protein sequence ID" value="SDY25855.1"/>
    <property type="molecule type" value="Genomic_DNA"/>
</dbReference>
<accession>A0A1H3IEG1</accession>
<keyword evidence="1" id="KW-0808">Transferase</keyword>
<proteinExistence type="predicted"/>
<evidence type="ECO:0000313" key="2">
    <source>
        <dbReference type="Proteomes" id="UP000199026"/>
    </source>
</evidence>
<keyword evidence="2" id="KW-1185">Reference proteome</keyword>
<dbReference type="GO" id="GO:0032259">
    <property type="term" value="P:methylation"/>
    <property type="evidence" value="ECO:0007669"/>
    <property type="project" value="UniProtKB-KW"/>
</dbReference>
<dbReference type="RefSeq" id="WP_177170623.1">
    <property type="nucleotide sequence ID" value="NZ_CALJFH010000011.1"/>
</dbReference>
<dbReference type="AlphaFoldDB" id="A0A1H3IEG1"/>
<dbReference type="GO" id="GO:0008168">
    <property type="term" value="F:methyltransferase activity"/>
    <property type="evidence" value="ECO:0007669"/>
    <property type="project" value="UniProtKB-KW"/>
</dbReference>
<dbReference type="InterPro" id="IPR029063">
    <property type="entry name" value="SAM-dependent_MTases_sf"/>
</dbReference>
<dbReference type="GeneID" id="78123798"/>
<organism evidence="1 2">
    <name type="scientific">Lentibacter algarum</name>
    <dbReference type="NCBI Taxonomy" id="576131"/>
    <lineage>
        <taxon>Bacteria</taxon>
        <taxon>Pseudomonadati</taxon>
        <taxon>Pseudomonadota</taxon>
        <taxon>Alphaproteobacteria</taxon>
        <taxon>Rhodobacterales</taxon>
        <taxon>Roseobacteraceae</taxon>
        <taxon>Lentibacter</taxon>
    </lineage>
</organism>
<reference evidence="1 2" key="1">
    <citation type="submission" date="2016-10" db="EMBL/GenBank/DDBJ databases">
        <authorList>
            <person name="de Groot N.N."/>
        </authorList>
    </citation>
    <scope>NUCLEOTIDE SEQUENCE [LARGE SCALE GENOMIC DNA]</scope>
    <source>
        <strain evidence="1 2">DSM 24677</strain>
    </source>
</reference>
<protein>
    <submittedName>
        <fullName evidence="1">Methyltransferase domain-containing protein</fullName>
    </submittedName>
</protein>
<dbReference type="SUPFAM" id="SSF53335">
    <property type="entry name" value="S-adenosyl-L-methionine-dependent methyltransferases"/>
    <property type="match status" value="1"/>
</dbReference>
<dbReference type="STRING" id="576131.SAMN05444486_1011014"/>
<gene>
    <name evidence="1" type="ORF">SAMN05444486_1011014</name>
</gene>
<dbReference type="Gene3D" id="3.40.50.150">
    <property type="entry name" value="Vaccinia Virus protein VP39"/>
    <property type="match status" value="1"/>
</dbReference>
<evidence type="ECO:0000313" key="1">
    <source>
        <dbReference type="EMBL" id="SDY25855.1"/>
    </source>
</evidence>
<name>A0A1H3IEG1_9RHOB</name>